<evidence type="ECO:0000313" key="3">
    <source>
        <dbReference type="Proteomes" id="UP000215902"/>
    </source>
</evidence>
<protein>
    <recommendedName>
        <fullName evidence="1">Mab-21-like HhH/H2TH-like domain-containing protein</fullName>
    </recommendedName>
</protein>
<dbReference type="PANTHER" id="PTHR10656:SF69">
    <property type="entry name" value="MAB-21-LIKE HHH_H2TH-LIKE DOMAIN-CONTAINING PROTEIN"/>
    <property type="match status" value="1"/>
</dbReference>
<dbReference type="InterPro" id="IPR046906">
    <property type="entry name" value="Mab-21_HhH/H2TH-like"/>
</dbReference>
<dbReference type="EMBL" id="NIVC01000111">
    <property type="protein sequence ID" value="PAA90375.1"/>
    <property type="molecule type" value="Genomic_DNA"/>
</dbReference>
<comment type="caution">
    <text evidence="2">The sequence shown here is derived from an EMBL/GenBank/DDBJ whole genome shotgun (WGS) entry which is preliminary data.</text>
</comment>
<accession>A0A267GWJ9</accession>
<keyword evidence="3" id="KW-1185">Reference proteome</keyword>
<dbReference type="PANTHER" id="PTHR10656">
    <property type="entry name" value="CELL FATE DETERMINING PROTEIN MAB21-RELATED"/>
    <property type="match status" value="1"/>
</dbReference>
<dbReference type="Gene3D" id="1.10.1410.40">
    <property type="match status" value="1"/>
</dbReference>
<reference evidence="2 3" key="1">
    <citation type="submission" date="2017-06" db="EMBL/GenBank/DDBJ databases">
        <title>A platform for efficient transgenesis in Macrostomum lignano, a flatworm model organism for stem cell research.</title>
        <authorList>
            <person name="Berezikov E."/>
        </authorList>
    </citation>
    <scope>NUCLEOTIDE SEQUENCE [LARGE SCALE GENOMIC DNA]</scope>
    <source>
        <strain evidence="2">DV1</strain>
        <tissue evidence="2">Whole organism</tissue>
    </source>
</reference>
<feature type="domain" description="Mab-21-like HhH/H2TH-like" evidence="1">
    <location>
        <begin position="127"/>
        <end position="214"/>
    </location>
</feature>
<dbReference type="Proteomes" id="UP000215902">
    <property type="component" value="Unassembled WGS sequence"/>
</dbReference>
<organism evidence="2 3">
    <name type="scientific">Macrostomum lignano</name>
    <dbReference type="NCBI Taxonomy" id="282301"/>
    <lineage>
        <taxon>Eukaryota</taxon>
        <taxon>Metazoa</taxon>
        <taxon>Spiralia</taxon>
        <taxon>Lophotrochozoa</taxon>
        <taxon>Platyhelminthes</taxon>
        <taxon>Rhabditophora</taxon>
        <taxon>Macrostomorpha</taxon>
        <taxon>Macrostomida</taxon>
        <taxon>Macrostomidae</taxon>
        <taxon>Macrostomum</taxon>
    </lineage>
</organism>
<name>A0A267GWJ9_9PLAT</name>
<dbReference type="Pfam" id="PF20266">
    <property type="entry name" value="Mab-21_C"/>
    <property type="match status" value="1"/>
</dbReference>
<sequence length="512" mass="58140">MFHLKSVCQCDGDPDPYELMNGHIQYFGFASSPAIPLTGTAQRPAVDEVFVPRLCRYPPIAPLELSRPSNIPQSVLQSLKDLVESSSSPCFVIHAAFPGQCGQQLRVSTTLLERCMLRSMTTLQGQLFVILKYFLKKVLSQRTRGLKPYHMKTILFRLMDELPPENWKAENLVDLTRHAMQMLLECVENSRSPDNINGALMKHFFLEDVDVFLKGAVDRDRSIDRTFSGISNALIAVIDELPQLLLQFISSLRPASNSAAKPRRFSFHPFLILPDLRPAVPLTILNSQEYPVQYHEIYDVVRECLMHFSNSDNSTNCQASLTSLIARLPDCALSAREALRVLTCLKFDDREGAQSILSQCRGHLVCRGIDWSADRSAAEATVQNVWEHLTSQKSAWKFCFEFDKQPEFRFLPGALKYCFPIQLLASSAKHSYMNFDALLWALRFELQTAENLPGAQDWIRFIVAESENDDEQELLVAILYSPESRQVLLERLINMKGEIPDWLMDVCCRGVV</sequence>
<proteinExistence type="predicted"/>
<evidence type="ECO:0000313" key="2">
    <source>
        <dbReference type="EMBL" id="PAA90375.1"/>
    </source>
</evidence>
<dbReference type="AlphaFoldDB" id="A0A267GWJ9"/>
<dbReference type="OrthoDB" id="5950246at2759"/>
<evidence type="ECO:0000259" key="1">
    <source>
        <dbReference type="Pfam" id="PF20266"/>
    </source>
</evidence>
<gene>
    <name evidence="2" type="ORF">BOX15_Mlig001763g2</name>
</gene>